<gene>
    <name evidence="1" type="ORF">V1477_019519</name>
</gene>
<proteinExistence type="predicted"/>
<evidence type="ECO:0000313" key="1">
    <source>
        <dbReference type="EMBL" id="KAL2722928.1"/>
    </source>
</evidence>
<accession>A0ABD2AQN0</accession>
<reference evidence="1 2" key="1">
    <citation type="journal article" date="2024" name="Ann. Entomol. Soc. Am.">
        <title>Genomic analyses of the southern and eastern yellowjacket wasps (Hymenoptera: Vespidae) reveal evolutionary signatures of social life.</title>
        <authorList>
            <person name="Catto M.A."/>
            <person name="Caine P.B."/>
            <person name="Orr S.E."/>
            <person name="Hunt B.G."/>
            <person name="Goodisman M.A.D."/>
        </authorList>
    </citation>
    <scope>NUCLEOTIDE SEQUENCE [LARGE SCALE GENOMIC DNA]</scope>
    <source>
        <strain evidence="1">232</strain>
        <tissue evidence="1">Head and thorax</tissue>
    </source>
</reference>
<evidence type="ECO:0000313" key="2">
    <source>
        <dbReference type="Proteomes" id="UP001607303"/>
    </source>
</evidence>
<dbReference type="Proteomes" id="UP001607303">
    <property type="component" value="Unassembled WGS sequence"/>
</dbReference>
<name>A0ABD2AQN0_VESMC</name>
<organism evidence="1 2">
    <name type="scientific">Vespula maculifrons</name>
    <name type="common">Eastern yellow jacket</name>
    <name type="synonym">Wasp</name>
    <dbReference type="NCBI Taxonomy" id="7453"/>
    <lineage>
        <taxon>Eukaryota</taxon>
        <taxon>Metazoa</taxon>
        <taxon>Ecdysozoa</taxon>
        <taxon>Arthropoda</taxon>
        <taxon>Hexapoda</taxon>
        <taxon>Insecta</taxon>
        <taxon>Pterygota</taxon>
        <taxon>Neoptera</taxon>
        <taxon>Endopterygota</taxon>
        <taxon>Hymenoptera</taxon>
        <taxon>Apocrita</taxon>
        <taxon>Aculeata</taxon>
        <taxon>Vespoidea</taxon>
        <taxon>Vespidae</taxon>
        <taxon>Vespinae</taxon>
        <taxon>Vespula</taxon>
    </lineage>
</organism>
<protein>
    <submittedName>
        <fullName evidence="1">Uncharacterized protein</fullName>
    </submittedName>
</protein>
<sequence length="94" mass="10897">METRRRETASMREKLSRISKYSSFNALVLCKERKEGKKEQEKGRDATIGTAARVKEEKKRNCATWLRQNGIRLVDKSDKRPWRALTGGPLLYAI</sequence>
<comment type="caution">
    <text evidence="1">The sequence shown here is derived from an EMBL/GenBank/DDBJ whole genome shotgun (WGS) entry which is preliminary data.</text>
</comment>
<dbReference type="AlphaFoldDB" id="A0ABD2AQN0"/>
<keyword evidence="2" id="KW-1185">Reference proteome</keyword>
<dbReference type="EMBL" id="JAYRBN010000115">
    <property type="protein sequence ID" value="KAL2722928.1"/>
    <property type="molecule type" value="Genomic_DNA"/>
</dbReference>